<keyword evidence="5 7" id="KW-0067">ATP-binding</keyword>
<reference evidence="8 9" key="1">
    <citation type="submission" date="2017-02" db="EMBL/GenBank/DDBJ databases">
        <authorList>
            <person name="Peterson S.W."/>
        </authorList>
    </citation>
    <scope>NUCLEOTIDE SEQUENCE [LARGE SCALE GENOMIC DNA]</scope>
    <source>
        <strain evidence="8 9">ATCC 51222</strain>
    </source>
</reference>
<dbReference type="GO" id="GO:0004765">
    <property type="term" value="F:shikimate kinase activity"/>
    <property type="evidence" value="ECO:0007669"/>
    <property type="project" value="UniProtKB-UniRule"/>
</dbReference>
<comment type="similarity">
    <text evidence="7">Belongs to the shikimate kinase family.</text>
</comment>
<comment type="caution">
    <text evidence="7">Lacks conserved residue(s) required for the propagation of feature annotation.</text>
</comment>
<dbReference type="AlphaFoldDB" id="A0A1T4JU87"/>
<gene>
    <name evidence="7" type="primary">aroK</name>
    <name evidence="8" type="ORF">SAMN02745114_00093</name>
</gene>
<comment type="function">
    <text evidence="7">Catalyzes the specific phosphorylation of the 3-hydroxyl group of shikimic acid using ATP as a cosubstrate.</text>
</comment>
<feature type="binding site" evidence="7">
    <location>
        <begin position="13"/>
        <end position="18"/>
    </location>
    <ligand>
        <name>ATP</name>
        <dbReference type="ChEBI" id="CHEBI:30616"/>
    </ligand>
</feature>
<name>A0A1T4JU87_9FIRM</name>
<dbReference type="CDD" id="cd00464">
    <property type="entry name" value="SK"/>
    <property type="match status" value="1"/>
</dbReference>
<dbReference type="Gene3D" id="3.40.50.300">
    <property type="entry name" value="P-loop containing nucleotide triphosphate hydrolases"/>
    <property type="match status" value="1"/>
</dbReference>
<dbReference type="InterPro" id="IPR031322">
    <property type="entry name" value="Shikimate/glucono_kinase"/>
</dbReference>
<sequence>MNRENIILIGMPGSGKSTCGVLAAKALLKNFFDTDLLFQGLEEKKLQDIIDENGIEYFLAAEERTILSLDINATVVATGGSVVYSDKSMEHLKKSGKIIFLNLSYDTMVDRIKNITTRGVVVKKGDSLKDMYNERLPMYQKWADLIIDCDNNTVEETVAEIVKAAEK</sequence>
<comment type="subunit">
    <text evidence="7">Monomer.</text>
</comment>
<evidence type="ECO:0000256" key="7">
    <source>
        <dbReference type="HAMAP-Rule" id="MF_00109"/>
    </source>
</evidence>
<evidence type="ECO:0000256" key="2">
    <source>
        <dbReference type="ARBA" id="ARBA00022679"/>
    </source>
</evidence>
<dbReference type="GO" id="GO:0005524">
    <property type="term" value="F:ATP binding"/>
    <property type="evidence" value="ECO:0007669"/>
    <property type="project" value="UniProtKB-UniRule"/>
</dbReference>
<dbReference type="InterPro" id="IPR000623">
    <property type="entry name" value="Shikimate_kinase/TSH1"/>
</dbReference>
<evidence type="ECO:0000256" key="4">
    <source>
        <dbReference type="ARBA" id="ARBA00022777"/>
    </source>
</evidence>
<comment type="cofactor">
    <cofactor evidence="7">
        <name>Mg(2+)</name>
        <dbReference type="ChEBI" id="CHEBI:18420"/>
    </cofactor>
    <text evidence="7">Binds 1 Mg(2+) ion per subunit.</text>
</comment>
<dbReference type="PRINTS" id="PR01100">
    <property type="entry name" value="SHIKIMTKNASE"/>
</dbReference>
<keyword evidence="2 7" id="KW-0808">Transferase</keyword>
<keyword evidence="4 7" id="KW-0418">Kinase</keyword>
<dbReference type="PANTHER" id="PTHR21087:SF16">
    <property type="entry name" value="SHIKIMATE KINASE 1, CHLOROPLASTIC"/>
    <property type="match status" value="1"/>
</dbReference>
<dbReference type="STRING" id="290054.SAMN02745114_00093"/>
<keyword evidence="7" id="KW-0479">Metal-binding</keyword>
<comment type="pathway">
    <text evidence="7">Metabolic intermediate biosynthesis; chorismate biosynthesis; chorismate from D-erythrose 4-phosphate and phosphoenolpyruvate: step 5/7.</text>
</comment>
<dbReference type="GO" id="GO:0005829">
    <property type="term" value="C:cytosol"/>
    <property type="evidence" value="ECO:0007669"/>
    <property type="project" value="TreeGrafter"/>
</dbReference>
<keyword evidence="9" id="KW-1185">Reference proteome</keyword>
<evidence type="ECO:0000256" key="1">
    <source>
        <dbReference type="ARBA" id="ARBA00022605"/>
    </source>
</evidence>
<dbReference type="GO" id="GO:0009073">
    <property type="term" value="P:aromatic amino acid family biosynthetic process"/>
    <property type="evidence" value="ECO:0007669"/>
    <property type="project" value="UniProtKB-KW"/>
</dbReference>
<feature type="binding site" evidence="7">
    <location>
        <position position="118"/>
    </location>
    <ligand>
        <name>ATP</name>
        <dbReference type="ChEBI" id="CHEBI:30616"/>
    </ligand>
</feature>
<dbReference type="GO" id="GO:0008652">
    <property type="term" value="P:amino acid biosynthetic process"/>
    <property type="evidence" value="ECO:0007669"/>
    <property type="project" value="UniProtKB-KW"/>
</dbReference>
<dbReference type="InterPro" id="IPR027417">
    <property type="entry name" value="P-loop_NTPase"/>
</dbReference>
<evidence type="ECO:0000313" key="8">
    <source>
        <dbReference type="EMBL" id="SJZ33627.1"/>
    </source>
</evidence>
<protein>
    <recommendedName>
        <fullName evidence="7">Shikimate kinase</fullName>
        <shortName evidence="7">SK</shortName>
        <ecNumber evidence="7">2.7.1.71</ecNumber>
    </recommendedName>
</protein>
<dbReference type="GO" id="GO:0009423">
    <property type="term" value="P:chorismate biosynthetic process"/>
    <property type="evidence" value="ECO:0007669"/>
    <property type="project" value="UniProtKB-UniRule"/>
</dbReference>
<keyword evidence="6 7" id="KW-0057">Aromatic amino acid biosynthesis</keyword>
<dbReference type="HAMAP" id="MF_00109">
    <property type="entry name" value="Shikimate_kinase"/>
    <property type="match status" value="1"/>
</dbReference>
<keyword evidence="7" id="KW-0460">Magnesium</keyword>
<evidence type="ECO:0000256" key="5">
    <source>
        <dbReference type="ARBA" id="ARBA00022840"/>
    </source>
</evidence>
<dbReference type="GO" id="GO:0000287">
    <property type="term" value="F:magnesium ion binding"/>
    <property type="evidence" value="ECO:0007669"/>
    <property type="project" value="UniProtKB-UniRule"/>
</dbReference>
<keyword evidence="7" id="KW-0963">Cytoplasm</keyword>
<dbReference type="EMBL" id="FUWW01000001">
    <property type="protein sequence ID" value="SJZ33627.1"/>
    <property type="molecule type" value="Genomic_DNA"/>
</dbReference>
<dbReference type="SUPFAM" id="SSF52540">
    <property type="entry name" value="P-loop containing nucleoside triphosphate hydrolases"/>
    <property type="match status" value="1"/>
</dbReference>
<dbReference type="UniPathway" id="UPA00053">
    <property type="reaction ID" value="UER00088"/>
</dbReference>
<feature type="binding site" evidence="7">
    <location>
        <position position="80"/>
    </location>
    <ligand>
        <name>substrate</name>
    </ligand>
</feature>
<accession>A0A1T4JU87</accession>
<dbReference type="Pfam" id="PF01202">
    <property type="entry name" value="SKI"/>
    <property type="match status" value="1"/>
</dbReference>
<dbReference type="OrthoDB" id="9800332at2"/>
<evidence type="ECO:0000256" key="6">
    <source>
        <dbReference type="ARBA" id="ARBA00023141"/>
    </source>
</evidence>
<dbReference type="RefSeq" id="WP_078767609.1">
    <property type="nucleotide sequence ID" value="NZ_FUWW01000001.1"/>
</dbReference>
<keyword evidence="1 7" id="KW-0028">Amino-acid biosynthesis</keyword>
<feature type="binding site" evidence="7">
    <location>
        <position position="135"/>
    </location>
    <ligand>
        <name>substrate</name>
    </ligand>
</feature>
<evidence type="ECO:0000313" key="9">
    <source>
        <dbReference type="Proteomes" id="UP000190657"/>
    </source>
</evidence>
<proteinExistence type="inferred from homology"/>
<feature type="binding site" evidence="7">
    <location>
        <position position="35"/>
    </location>
    <ligand>
        <name>substrate</name>
    </ligand>
</feature>
<comment type="catalytic activity">
    <reaction evidence="7">
        <text>shikimate + ATP = 3-phosphoshikimate + ADP + H(+)</text>
        <dbReference type="Rhea" id="RHEA:13121"/>
        <dbReference type="ChEBI" id="CHEBI:15378"/>
        <dbReference type="ChEBI" id="CHEBI:30616"/>
        <dbReference type="ChEBI" id="CHEBI:36208"/>
        <dbReference type="ChEBI" id="CHEBI:145989"/>
        <dbReference type="ChEBI" id="CHEBI:456216"/>
        <dbReference type="EC" id="2.7.1.71"/>
    </reaction>
</comment>
<dbReference type="PANTHER" id="PTHR21087">
    <property type="entry name" value="SHIKIMATE KINASE"/>
    <property type="match status" value="1"/>
</dbReference>
<evidence type="ECO:0000256" key="3">
    <source>
        <dbReference type="ARBA" id="ARBA00022741"/>
    </source>
</evidence>
<feature type="binding site" evidence="7">
    <location>
        <position position="17"/>
    </location>
    <ligand>
        <name>Mg(2+)</name>
        <dbReference type="ChEBI" id="CHEBI:18420"/>
    </ligand>
</feature>
<dbReference type="Proteomes" id="UP000190657">
    <property type="component" value="Unassembled WGS sequence"/>
</dbReference>
<keyword evidence="3 7" id="KW-0547">Nucleotide-binding</keyword>
<dbReference type="EC" id="2.7.1.71" evidence="7"/>
<comment type="subcellular location">
    <subcellularLocation>
        <location evidence="7">Cytoplasm</location>
    </subcellularLocation>
</comment>
<organism evidence="8 9">
    <name type="scientific">Eubacterium coprostanoligenes</name>
    <dbReference type="NCBI Taxonomy" id="290054"/>
    <lineage>
        <taxon>Bacteria</taxon>
        <taxon>Bacillati</taxon>
        <taxon>Bacillota</taxon>
        <taxon>Clostridia</taxon>
        <taxon>Eubacteriales</taxon>
        <taxon>Eubacteriaceae</taxon>
        <taxon>Eubacterium</taxon>
    </lineage>
</organism>